<dbReference type="KEGG" id="cpf:CPF_0433"/>
<keyword evidence="2" id="KW-0378">Hydrolase</keyword>
<evidence type="ECO:0008006" key="5">
    <source>
        <dbReference type="Google" id="ProtNLM"/>
    </source>
</evidence>
<keyword evidence="4" id="KW-1185">Reference proteome</keyword>
<keyword evidence="1" id="KW-0479">Metal-binding</keyword>
<dbReference type="PANTHER" id="PTHR31302:SF31">
    <property type="entry name" value="PHOSPHODIESTERASE YAEI"/>
    <property type="match status" value="1"/>
</dbReference>
<organism evidence="3 4">
    <name type="scientific">Clostridium perfringens (strain ATCC 13124 / DSM 756 / JCM 1290 / NCIMB 6125 / NCTC 8237 / Type A)</name>
    <dbReference type="NCBI Taxonomy" id="195103"/>
    <lineage>
        <taxon>Bacteria</taxon>
        <taxon>Bacillati</taxon>
        <taxon>Bacillota</taxon>
        <taxon>Clostridia</taxon>
        <taxon>Eubacteriales</taxon>
        <taxon>Clostridiaceae</taxon>
        <taxon>Clostridium</taxon>
    </lineage>
</organism>
<dbReference type="AlphaFoldDB" id="A0A0H2YPR3"/>
<dbReference type="GO" id="GO:0046872">
    <property type="term" value="F:metal ion binding"/>
    <property type="evidence" value="ECO:0007669"/>
    <property type="project" value="UniProtKB-KW"/>
</dbReference>
<dbReference type="GO" id="GO:0016020">
    <property type="term" value="C:membrane"/>
    <property type="evidence" value="ECO:0007669"/>
    <property type="project" value="GOC"/>
</dbReference>
<dbReference type="EMBL" id="CP000246">
    <property type="protein sequence ID" value="ABG82859.1"/>
    <property type="molecule type" value="Genomic_DNA"/>
</dbReference>
<evidence type="ECO:0000313" key="3">
    <source>
        <dbReference type="EMBL" id="ABG82859.1"/>
    </source>
</evidence>
<gene>
    <name evidence="3" type="ordered locus">CPF_0433</name>
</gene>
<dbReference type="GeneID" id="93003223"/>
<dbReference type="RefSeq" id="WP_011590192.1">
    <property type="nucleotide sequence ID" value="NC_008261.1"/>
</dbReference>
<evidence type="ECO:0000256" key="1">
    <source>
        <dbReference type="ARBA" id="ARBA00022723"/>
    </source>
</evidence>
<dbReference type="Proteomes" id="UP000001823">
    <property type="component" value="Chromosome"/>
</dbReference>
<reference evidence="3 4" key="1">
    <citation type="journal article" date="2006" name="Genome Res.">
        <title>Skewed genomic variability in strains of the toxigenic bacterial pathogen, Clostridium perfringens.</title>
        <authorList>
            <person name="Myers G.S."/>
            <person name="Rasko D.A."/>
            <person name="Cheung J.K."/>
            <person name="Ravel J."/>
            <person name="Seshadri R."/>
            <person name="Deboy R.T."/>
            <person name="Ren Q."/>
            <person name="Varga J."/>
            <person name="Awad M.M."/>
            <person name="Brinkac L.M."/>
            <person name="Daugherty S.C."/>
            <person name="Haft D.H."/>
            <person name="Dodson R.J."/>
            <person name="Madupu R."/>
            <person name="Nelson W.C."/>
            <person name="Rosovitz M.J."/>
            <person name="Sullivan S.A."/>
            <person name="Khouri H."/>
            <person name="Dimitrov G.I."/>
            <person name="Watkins K.L."/>
            <person name="Mulligan S."/>
            <person name="Benton J."/>
            <person name="Radune D."/>
            <person name="Fisher D.J."/>
            <person name="Atkins H.S."/>
            <person name="Hiscox T."/>
            <person name="Jost B.H."/>
            <person name="Billington S.J."/>
            <person name="Songer J.G."/>
            <person name="McClane B.A."/>
            <person name="Titball R.W."/>
            <person name="Rood J.I."/>
            <person name="Melville S.B."/>
            <person name="Paulsen I.T."/>
        </authorList>
    </citation>
    <scope>NUCLEOTIDE SEQUENCE [LARGE SCALE GENOMIC DNA]</scope>
    <source>
        <strain evidence="4">ATCC 13124 / DSM 756 / JCM 1290 / NCIMB 6125 / NCTC 8237 / S 107 / Type A</strain>
    </source>
</reference>
<dbReference type="GO" id="GO:0009245">
    <property type="term" value="P:lipid A biosynthetic process"/>
    <property type="evidence" value="ECO:0007669"/>
    <property type="project" value="TreeGrafter"/>
</dbReference>
<dbReference type="STRING" id="195103.CPF_0433"/>
<proteinExistence type="predicted"/>
<dbReference type="PANTHER" id="PTHR31302">
    <property type="entry name" value="TRANSMEMBRANE PROTEIN WITH METALLOPHOSPHOESTERASE DOMAIN-RELATED"/>
    <property type="match status" value="1"/>
</dbReference>
<dbReference type="InterPro" id="IPR051158">
    <property type="entry name" value="Metallophosphoesterase_sf"/>
</dbReference>
<sequence length="280" mass="32458">MNEISDLAKITSILGIAATTYLVYENNSIFINEYELFTRKTPNSFRGFKILHLNNLYGKTFGSENYRLIEKINSLKPDIIVTTGNMLTSSLDKDFVFLELCKNLRSFYPIYYSIEGCKNLIGKKYEKYRDYLKGLVDIGVILLNNSKVSLIKKEDKLNIYGIYIEDEIKSFSLKEGFKKEKIFSKEDVVNKLGSPNRSEFNIVLANDVINFEAYVKWGSDITFSGYTRAINRYIFNNLMERKKGIFIEKDSSMILSRGLGNDFLKMRIMNRPEITLITIR</sequence>
<dbReference type="HOGENOM" id="CLU_025443_1_0_9"/>
<dbReference type="GO" id="GO:0008758">
    <property type="term" value="F:UDP-2,3-diacylglucosamine hydrolase activity"/>
    <property type="evidence" value="ECO:0007669"/>
    <property type="project" value="TreeGrafter"/>
</dbReference>
<evidence type="ECO:0000256" key="2">
    <source>
        <dbReference type="ARBA" id="ARBA00022801"/>
    </source>
</evidence>
<evidence type="ECO:0000313" key="4">
    <source>
        <dbReference type="Proteomes" id="UP000001823"/>
    </source>
</evidence>
<dbReference type="PaxDb" id="195103-CPF_0433"/>
<protein>
    <recommendedName>
        <fullName evidence="5">Phosphoesterase</fullName>
    </recommendedName>
</protein>
<name>A0A0H2YPR3_CLOP1</name>
<accession>A0A0H2YPR3</accession>
<dbReference type="eggNOG" id="COG1408">
    <property type="taxonomic scope" value="Bacteria"/>
</dbReference>